<sequence length="340" mass="36880">MSMSQSAVLRNARASYAASVIAGVAYGAYAILAAICIHFLLKRRSNGLPHRIILTYTILMFAVTTIYYATGCVWAEVEFVESTANIELYDLQTNSRLSVIKNTAYVFDIYLADSLLIHRLFVVWEGLVPVIVFPSIVWCGTIATGIGLLWSSSRQSASLIESEIIHWQTSFYSCTVSHNIMCTVLIAGRLWYHHGQARKIKALEGTPYSSIIAIIVESAALYSLCGIVYIPLVVKMLPAQFPVTALIGSLTAIAPNLIILRMALGTAASSPAEMSTMAFELSTNRHQNSQGLSRASGIMADNPLSDTPRTAIPLSGGDDVWACEVKSTQLSSAIDQGSFV</sequence>
<dbReference type="Proteomes" id="UP000230002">
    <property type="component" value="Unassembled WGS sequence"/>
</dbReference>
<feature type="transmembrane region" description="Helical" evidence="1">
    <location>
        <begin position="211"/>
        <end position="234"/>
    </location>
</feature>
<keyword evidence="1" id="KW-0812">Transmembrane</keyword>
<evidence type="ECO:0000256" key="1">
    <source>
        <dbReference type="SAM" id="Phobius"/>
    </source>
</evidence>
<protein>
    <submittedName>
        <fullName evidence="2">Uncharacterized protein</fullName>
    </submittedName>
</protein>
<feature type="transmembrane region" description="Helical" evidence="1">
    <location>
        <begin position="126"/>
        <end position="150"/>
    </location>
</feature>
<proteinExistence type="predicted"/>
<comment type="caution">
    <text evidence="2">The sequence shown here is derived from an EMBL/GenBank/DDBJ whole genome shotgun (WGS) entry which is preliminary data.</text>
</comment>
<feature type="transmembrane region" description="Helical" evidence="1">
    <location>
        <begin position="20"/>
        <end position="41"/>
    </location>
</feature>
<dbReference type="EMBL" id="AYKW01000011">
    <property type="protein sequence ID" value="PIL32234.1"/>
    <property type="molecule type" value="Genomic_DNA"/>
</dbReference>
<accession>A0A2G8SEN4</accession>
<gene>
    <name evidence="2" type="ORF">GSI_05479</name>
</gene>
<dbReference type="AlphaFoldDB" id="A0A2G8SEN4"/>
<evidence type="ECO:0000313" key="2">
    <source>
        <dbReference type="EMBL" id="PIL32234.1"/>
    </source>
</evidence>
<keyword evidence="1" id="KW-0472">Membrane</keyword>
<feature type="transmembrane region" description="Helical" evidence="1">
    <location>
        <begin position="241"/>
        <end position="264"/>
    </location>
</feature>
<feature type="transmembrane region" description="Helical" evidence="1">
    <location>
        <begin position="171"/>
        <end position="191"/>
    </location>
</feature>
<dbReference type="OrthoDB" id="2796825at2759"/>
<feature type="transmembrane region" description="Helical" evidence="1">
    <location>
        <begin position="53"/>
        <end position="70"/>
    </location>
</feature>
<organism evidence="2 3">
    <name type="scientific">Ganoderma sinense ZZ0214-1</name>
    <dbReference type="NCBI Taxonomy" id="1077348"/>
    <lineage>
        <taxon>Eukaryota</taxon>
        <taxon>Fungi</taxon>
        <taxon>Dikarya</taxon>
        <taxon>Basidiomycota</taxon>
        <taxon>Agaricomycotina</taxon>
        <taxon>Agaricomycetes</taxon>
        <taxon>Polyporales</taxon>
        <taxon>Polyporaceae</taxon>
        <taxon>Ganoderma</taxon>
    </lineage>
</organism>
<evidence type="ECO:0000313" key="3">
    <source>
        <dbReference type="Proteomes" id="UP000230002"/>
    </source>
</evidence>
<keyword evidence="3" id="KW-1185">Reference proteome</keyword>
<reference evidence="2 3" key="1">
    <citation type="journal article" date="2015" name="Sci. Rep.">
        <title>Chromosome-level genome map provides insights into diverse defense mechanisms in the medicinal fungus Ganoderma sinense.</title>
        <authorList>
            <person name="Zhu Y."/>
            <person name="Xu J."/>
            <person name="Sun C."/>
            <person name="Zhou S."/>
            <person name="Xu H."/>
            <person name="Nelson D.R."/>
            <person name="Qian J."/>
            <person name="Song J."/>
            <person name="Luo H."/>
            <person name="Xiang L."/>
            <person name="Li Y."/>
            <person name="Xu Z."/>
            <person name="Ji A."/>
            <person name="Wang L."/>
            <person name="Lu S."/>
            <person name="Hayward A."/>
            <person name="Sun W."/>
            <person name="Li X."/>
            <person name="Schwartz D.C."/>
            <person name="Wang Y."/>
            <person name="Chen S."/>
        </authorList>
    </citation>
    <scope>NUCLEOTIDE SEQUENCE [LARGE SCALE GENOMIC DNA]</scope>
    <source>
        <strain evidence="2 3">ZZ0214-1</strain>
    </source>
</reference>
<name>A0A2G8SEN4_9APHY</name>
<keyword evidence="1" id="KW-1133">Transmembrane helix</keyword>